<dbReference type="Gene3D" id="2.30.110.10">
    <property type="entry name" value="Electron Transport, Fmn-binding Protein, Chain A"/>
    <property type="match status" value="1"/>
</dbReference>
<dbReference type="RefSeq" id="WP_169223560.1">
    <property type="nucleotide sequence ID" value="NZ_JABBGC010000001.1"/>
</dbReference>
<name>A0A848GHR1_9BACT</name>
<dbReference type="PANTHER" id="PTHR33798:SF5">
    <property type="entry name" value="FLAVIN REDUCTASE LIKE DOMAIN-CONTAINING PROTEIN"/>
    <property type="match status" value="1"/>
</dbReference>
<dbReference type="GO" id="GO:0010181">
    <property type="term" value="F:FMN binding"/>
    <property type="evidence" value="ECO:0007669"/>
    <property type="project" value="InterPro"/>
</dbReference>
<proteinExistence type="inferred from homology"/>
<gene>
    <name evidence="6" type="ORF">HHL17_04425</name>
</gene>
<evidence type="ECO:0000313" key="6">
    <source>
        <dbReference type="EMBL" id="NML36433.1"/>
    </source>
</evidence>
<reference evidence="6 7" key="1">
    <citation type="submission" date="2020-04" db="EMBL/GenBank/DDBJ databases">
        <title>Chitinophaga sp. G-6-1-13 sp. nov., isolated from soil.</title>
        <authorList>
            <person name="Dahal R.H."/>
            <person name="Chaudhary D.K."/>
        </authorList>
    </citation>
    <scope>NUCLEOTIDE SEQUENCE [LARGE SCALE GENOMIC DNA]</scope>
    <source>
        <strain evidence="6 7">G-6-1-13</strain>
    </source>
</reference>
<organism evidence="6 7">
    <name type="scientific">Chitinophaga fulva</name>
    <dbReference type="NCBI Taxonomy" id="2728842"/>
    <lineage>
        <taxon>Bacteria</taxon>
        <taxon>Pseudomonadati</taxon>
        <taxon>Bacteroidota</taxon>
        <taxon>Chitinophagia</taxon>
        <taxon>Chitinophagales</taxon>
        <taxon>Chitinophagaceae</taxon>
        <taxon>Chitinophaga</taxon>
    </lineage>
</organism>
<protein>
    <submittedName>
        <fullName evidence="6">Flavin reductase family protein</fullName>
    </submittedName>
</protein>
<sequence length="292" mass="32236">MKVVPSEIKTVELQAYLQGAIAPRPICFASTVDAEGKPNLSPFSFFNLFGTNPPTLIFSPSRRVRDNTTKHTLENIRATREVVINVVTYGMVQQTSLASCEYPEGVDEFVKAGFTPLPSEKVKPLRVKESPVQLECVVKQIIETGNQGGAGNLIICEPILIHINDEIFDAKGKIDPQKIDLVARMGGDYYCRASGDAVFEVPKPNTQLGIGVDALPLSIRNSTILSGNDLGKLGNVHEMPFVDPTFDDNHLKNIIQYYSLTPDEMERELHHYAKQLLEANKVGEAWQVLLSA</sequence>
<dbReference type="Pfam" id="PF01613">
    <property type="entry name" value="Flavin_Reduct"/>
    <property type="match status" value="1"/>
</dbReference>
<dbReference type="InterPro" id="IPR012349">
    <property type="entry name" value="Split_barrel_FMN-bd"/>
</dbReference>
<accession>A0A848GHR1</accession>
<dbReference type="SUPFAM" id="SSF50475">
    <property type="entry name" value="FMN-binding split barrel"/>
    <property type="match status" value="1"/>
</dbReference>
<evidence type="ECO:0000313" key="7">
    <source>
        <dbReference type="Proteomes" id="UP000583266"/>
    </source>
</evidence>
<comment type="cofactor">
    <cofactor evidence="1">
        <name>FMN</name>
        <dbReference type="ChEBI" id="CHEBI:58210"/>
    </cofactor>
</comment>
<evidence type="ECO:0000256" key="2">
    <source>
        <dbReference type="ARBA" id="ARBA00022630"/>
    </source>
</evidence>
<dbReference type="InterPro" id="IPR002563">
    <property type="entry name" value="Flavin_Rdtase-like_dom"/>
</dbReference>
<keyword evidence="3" id="KW-0288">FMN</keyword>
<keyword evidence="2" id="KW-0285">Flavoprotein</keyword>
<dbReference type="PANTHER" id="PTHR33798">
    <property type="entry name" value="FLAVOPROTEIN OXYGENASE"/>
    <property type="match status" value="1"/>
</dbReference>
<dbReference type="Proteomes" id="UP000583266">
    <property type="component" value="Unassembled WGS sequence"/>
</dbReference>
<keyword evidence="7" id="KW-1185">Reference proteome</keyword>
<comment type="caution">
    <text evidence="6">The sequence shown here is derived from an EMBL/GenBank/DDBJ whole genome shotgun (WGS) entry which is preliminary data.</text>
</comment>
<evidence type="ECO:0000256" key="3">
    <source>
        <dbReference type="ARBA" id="ARBA00022643"/>
    </source>
</evidence>
<evidence type="ECO:0000259" key="5">
    <source>
        <dbReference type="SMART" id="SM00903"/>
    </source>
</evidence>
<dbReference type="SMART" id="SM00903">
    <property type="entry name" value="Flavin_Reduct"/>
    <property type="match status" value="1"/>
</dbReference>
<dbReference type="EMBL" id="JABBGC010000001">
    <property type="protein sequence ID" value="NML36433.1"/>
    <property type="molecule type" value="Genomic_DNA"/>
</dbReference>
<evidence type="ECO:0000256" key="1">
    <source>
        <dbReference type="ARBA" id="ARBA00001917"/>
    </source>
</evidence>
<comment type="similarity">
    <text evidence="4">Belongs to the flavoredoxin family.</text>
</comment>
<dbReference type="GO" id="GO:0016646">
    <property type="term" value="F:oxidoreductase activity, acting on the CH-NH group of donors, NAD or NADP as acceptor"/>
    <property type="evidence" value="ECO:0007669"/>
    <property type="project" value="UniProtKB-ARBA"/>
</dbReference>
<feature type="domain" description="Flavin reductase like" evidence="5">
    <location>
        <begin position="19"/>
        <end position="177"/>
    </location>
</feature>
<dbReference type="AlphaFoldDB" id="A0A848GHR1"/>
<evidence type="ECO:0000256" key="4">
    <source>
        <dbReference type="ARBA" id="ARBA00038054"/>
    </source>
</evidence>